<evidence type="ECO:0000259" key="10">
    <source>
        <dbReference type="PROSITE" id="PS50126"/>
    </source>
</evidence>
<name>A0A1E3G5G8_9BACT</name>
<evidence type="ECO:0000256" key="8">
    <source>
        <dbReference type="ARBA" id="ARBA00023274"/>
    </source>
</evidence>
<dbReference type="SUPFAM" id="SSF50249">
    <property type="entry name" value="Nucleic acid-binding proteins"/>
    <property type="match status" value="6"/>
</dbReference>
<dbReference type="Pfam" id="PF00575">
    <property type="entry name" value="S1"/>
    <property type="match status" value="4"/>
</dbReference>
<gene>
    <name evidence="11" type="ORF">A4H02_01125</name>
</gene>
<evidence type="ECO:0000313" key="12">
    <source>
        <dbReference type="Proteomes" id="UP000094570"/>
    </source>
</evidence>
<feature type="domain" description="S1 motif" evidence="10">
    <location>
        <begin position="483"/>
        <end position="552"/>
    </location>
</feature>
<evidence type="ECO:0000313" key="11">
    <source>
        <dbReference type="EMBL" id="ODN31392.1"/>
    </source>
</evidence>
<dbReference type="InterPro" id="IPR050437">
    <property type="entry name" value="Ribos_protein_bS1-like"/>
</dbReference>
<comment type="function">
    <text evidence="9">Binds mRNA; thus facilitating recognition of the initiation point. It is needed to translate mRNA with a short Shine-Dalgarno (SD) purine-rich sequence.</text>
</comment>
<dbReference type="CDD" id="cd13944">
    <property type="entry name" value="lytB_ispH"/>
    <property type="match status" value="1"/>
</dbReference>
<dbReference type="EMBL" id="LWAF01000001">
    <property type="protein sequence ID" value="ODN31392.1"/>
    <property type="molecule type" value="Genomic_DNA"/>
</dbReference>
<dbReference type="NCBIfam" id="TIGR00216">
    <property type="entry name" value="ispH_lytB"/>
    <property type="match status" value="1"/>
</dbReference>
<dbReference type="Proteomes" id="UP000094570">
    <property type="component" value="Unassembled WGS sequence"/>
</dbReference>
<dbReference type="InterPro" id="IPR003451">
    <property type="entry name" value="LytB/IspH"/>
</dbReference>
<keyword evidence="5" id="KW-0689">Ribosomal protein</keyword>
<dbReference type="STRING" id="1008305.A4H02_01125"/>
<keyword evidence="7" id="KW-0411">Iron-sulfur</keyword>
<dbReference type="PANTHER" id="PTHR10724">
    <property type="entry name" value="30S RIBOSOMAL PROTEIN S1"/>
    <property type="match status" value="1"/>
</dbReference>
<keyword evidence="12" id="KW-1185">Reference proteome</keyword>
<evidence type="ECO:0000256" key="9">
    <source>
        <dbReference type="ARBA" id="ARBA00025604"/>
    </source>
</evidence>
<keyword evidence="8" id="KW-0687">Ribonucleoprotein</keyword>
<dbReference type="GO" id="GO:0051745">
    <property type="term" value="F:4-hydroxy-3-methylbut-2-enyl diphosphate reductase activity"/>
    <property type="evidence" value="ECO:0007669"/>
    <property type="project" value="InterPro"/>
</dbReference>
<evidence type="ECO:0000256" key="3">
    <source>
        <dbReference type="ARBA" id="ARBA00022485"/>
    </source>
</evidence>
<dbReference type="GO" id="GO:0022627">
    <property type="term" value="C:cytosolic small ribosomal subunit"/>
    <property type="evidence" value="ECO:0007669"/>
    <property type="project" value="TreeGrafter"/>
</dbReference>
<dbReference type="PRINTS" id="PR00681">
    <property type="entry name" value="RIBOSOMALS1"/>
</dbReference>
<dbReference type="GO" id="GO:0006412">
    <property type="term" value="P:translation"/>
    <property type="evidence" value="ECO:0007669"/>
    <property type="project" value="TreeGrafter"/>
</dbReference>
<feature type="domain" description="S1 motif" evidence="10">
    <location>
        <begin position="318"/>
        <end position="382"/>
    </location>
</feature>
<reference evidence="12" key="1">
    <citation type="submission" date="2016-04" db="EMBL/GenBank/DDBJ databases">
        <title>The genome sequence project of a novel Fervidobacterium isolate from a hot spring in Thailand.</title>
        <authorList>
            <person name="Gonzalez J.M."/>
            <person name="Cuecas A."/>
            <person name="Kanoksilapatham W."/>
        </authorList>
    </citation>
    <scope>NUCLEOTIDE SEQUENCE [LARGE SCALE GENOMIC DNA]</scope>
    <source>
        <strain evidence="12">FC2004</strain>
    </source>
</reference>
<dbReference type="InterPro" id="IPR012340">
    <property type="entry name" value="NA-bd_OB-fold"/>
</dbReference>
<dbReference type="GO" id="GO:0050992">
    <property type="term" value="P:dimethylallyl diphosphate biosynthetic process"/>
    <property type="evidence" value="ECO:0007669"/>
    <property type="project" value="InterPro"/>
</dbReference>
<dbReference type="GO" id="GO:0003735">
    <property type="term" value="F:structural constituent of ribosome"/>
    <property type="evidence" value="ECO:0007669"/>
    <property type="project" value="TreeGrafter"/>
</dbReference>
<evidence type="ECO:0000256" key="5">
    <source>
        <dbReference type="ARBA" id="ARBA00022980"/>
    </source>
</evidence>
<proteinExistence type="inferred from homology"/>
<sequence length="846" mass="94842">MDIVVGPYGFCFGVGNAVESIEELLKRTKEVYTDGEIVHNRNVVEHLKELGLKLVDLEEITKLTNGDAIFVVRAHGLPPEKLEVVRKFARILDLTCPIVRKNIEHARKMSLAGYKVVVFGDEHHAEMVALKGYVPDAIITKEPQCVRSKKILLMSQTTSSSEDFKNFVEEMKEVNIEAEIVVFDSVCKVTVERERAAKILARICDTVLVVGGKHSANTRKLYEIVLKSSRAKAFYIEDSSDLEEIDLSFAKSVGIISGTSTSTQDVERILRYLSEKYGGRELCMAEYNKEVSIPTEEELSFEELLNQAELSETRVRRGAVVEGTIIDVSPTGITLDLGSKLTGILPPEEAFRELSEYKVGERIKVRVERISEEDGTAQVSEKRPMERIVREQLEQAYKNGTVVVGKIVERTKGGYRVLLNKLFDAFLPGSESALRPDEQIPVGNLEFIITSMEQRGRKLNIVVSRKKIFERMLNEFFSTRKQGDVVEGIVESIDNRGAFVKIAGILNAFVPNSEVSYNTALTAKDVLAVGKAFKFVIKEIDAERRRVTLSLKALLPDPWESVPKKFSIGQTVSGIVTSIKPFGFFVKLEDGVEGLVPISEIFWGKPGRIEDLVAVGDAVKLQIIDIRPEKRQITLSYRNALGDPWENVEEKYPQGNLVSAKVVKVLPNGAILELEPNITAFCNISELSWNFVDNPEEILQEGQKVNARILEVDKENKKIRVSIKRASENPWEKFAQNHKEGDVVTAKVIKAVDKGYIGLCEGIEVYIPKTQVYEEPEIGAEISGKIIKLEQQKDIYKIVVSPKVLENEKAIREAQKENVTPTVKIEIKESTEVRTEDDANSESEKE</sequence>
<accession>A0A1E3G5G8</accession>
<dbReference type="InterPro" id="IPR035104">
    <property type="entry name" value="Ribosomal_protein_S1-like"/>
</dbReference>
<dbReference type="Gene3D" id="3.40.50.11270">
    <property type="match status" value="1"/>
</dbReference>
<keyword evidence="6" id="KW-0408">Iron</keyword>
<dbReference type="CDD" id="cd00164">
    <property type="entry name" value="S1_like"/>
    <property type="match status" value="2"/>
</dbReference>
<comment type="similarity">
    <text evidence="2">Belongs to the bacterial ribosomal protein bS1 family.</text>
</comment>
<evidence type="ECO:0000256" key="1">
    <source>
        <dbReference type="ARBA" id="ARBA00001966"/>
    </source>
</evidence>
<dbReference type="PANTHER" id="PTHR10724:SF7">
    <property type="entry name" value="SMALL RIBOSOMAL SUBUNIT PROTEIN BS1C"/>
    <property type="match status" value="1"/>
</dbReference>
<comment type="cofactor">
    <cofactor evidence="1">
        <name>[4Fe-4S] cluster</name>
        <dbReference type="ChEBI" id="CHEBI:49883"/>
    </cofactor>
</comment>
<dbReference type="SMART" id="SM00316">
    <property type="entry name" value="S1"/>
    <property type="match status" value="6"/>
</dbReference>
<dbReference type="GO" id="GO:0003729">
    <property type="term" value="F:mRNA binding"/>
    <property type="evidence" value="ECO:0007669"/>
    <property type="project" value="TreeGrafter"/>
</dbReference>
<dbReference type="RefSeq" id="WP_069292302.1">
    <property type="nucleotide sequence ID" value="NZ_CP140110.1"/>
</dbReference>
<feature type="domain" description="S1 motif" evidence="10">
    <location>
        <begin position="569"/>
        <end position="638"/>
    </location>
</feature>
<dbReference type="InterPro" id="IPR003029">
    <property type="entry name" value="S1_domain"/>
</dbReference>
<protein>
    <submittedName>
        <fullName evidence="11">4-hydroxy-3-methylbut-2-enyl diphosphate reductase</fullName>
    </submittedName>
</protein>
<dbReference type="Gene3D" id="2.40.50.140">
    <property type="entry name" value="Nucleic acid-binding proteins"/>
    <property type="match status" value="4"/>
</dbReference>
<evidence type="ECO:0000256" key="7">
    <source>
        <dbReference type="ARBA" id="ARBA00023014"/>
    </source>
</evidence>
<dbReference type="PROSITE" id="PS50126">
    <property type="entry name" value="S1"/>
    <property type="match status" value="4"/>
</dbReference>
<dbReference type="FunFam" id="2.40.50.140:FF:000103">
    <property type="entry name" value="protein RRP5 homolog"/>
    <property type="match status" value="1"/>
</dbReference>
<dbReference type="GO" id="GO:0019288">
    <property type="term" value="P:isopentenyl diphosphate biosynthetic process, methylerythritol 4-phosphate pathway"/>
    <property type="evidence" value="ECO:0007669"/>
    <property type="project" value="InterPro"/>
</dbReference>
<comment type="caution">
    <text evidence="11">The sequence shown here is derived from an EMBL/GenBank/DDBJ whole genome shotgun (WGS) entry which is preliminary data.</text>
</comment>
<keyword evidence="4" id="KW-0479">Metal-binding</keyword>
<dbReference type="GO" id="GO:0051539">
    <property type="term" value="F:4 iron, 4 sulfur cluster binding"/>
    <property type="evidence" value="ECO:0007669"/>
    <property type="project" value="UniProtKB-KW"/>
</dbReference>
<feature type="domain" description="S1 motif" evidence="10">
    <location>
        <begin position="655"/>
        <end position="724"/>
    </location>
</feature>
<dbReference type="OrthoDB" id="9804077at2"/>
<evidence type="ECO:0000256" key="4">
    <source>
        <dbReference type="ARBA" id="ARBA00022723"/>
    </source>
</evidence>
<dbReference type="Pfam" id="PF02401">
    <property type="entry name" value="LYTB"/>
    <property type="match status" value="1"/>
</dbReference>
<dbReference type="AlphaFoldDB" id="A0A1E3G5G8"/>
<evidence type="ECO:0000256" key="2">
    <source>
        <dbReference type="ARBA" id="ARBA00006767"/>
    </source>
</evidence>
<dbReference type="GO" id="GO:0046872">
    <property type="term" value="F:metal ion binding"/>
    <property type="evidence" value="ECO:0007669"/>
    <property type="project" value="UniProtKB-KW"/>
</dbReference>
<dbReference type="Gene3D" id="3.40.1010.20">
    <property type="entry name" value="4-hydroxy-3-methylbut-2-enyl diphosphate reductase, catalytic domain"/>
    <property type="match status" value="2"/>
</dbReference>
<keyword evidence="3" id="KW-0004">4Fe-4S</keyword>
<evidence type="ECO:0000256" key="6">
    <source>
        <dbReference type="ARBA" id="ARBA00023004"/>
    </source>
</evidence>
<organism evidence="11 12">
    <name type="scientific">Fervidobacterium thailandense</name>
    <dbReference type="NCBI Taxonomy" id="1008305"/>
    <lineage>
        <taxon>Bacteria</taxon>
        <taxon>Thermotogati</taxon>
        <taxon>Thermotogota</taxon>
        <taxon>Thermotogae</taxon>
        <taxon>Thermotogales</taxon>
        <taxon>Fervidobacteriaceae</taxon>
        <taxon>Fervidobacterium</taxon>
    </lineage>
</organism>